<name>A0AAV9WUD5_9PEZI</name>
<keyword evidence="1" id="KW-0732">Signal</keyword>
<evidence type="ECO:0000313" key="2">
    <source>
        <dbReference type="EMBL" id="KAK6525185.1"/>
    </source>
</evidence>
<feature type="signal peptide" evidence="1">
    <location>
        <begin position="1"/>
        <end position="21"/>
    </location>
</feature>
<dbReference type="EMBL" id="JAVHJO010000017">
    <property type="protein sequence ID" value="KAK6525185.1"/>
    <property type="molecule type" value="Genomic_DNA"/>
</dbReference>
<keyword evidence="3" id="KW-1185">Reference proteome</keyword>
<feature type="chain" id="PRO_5043866568" evidence="1">
    <location>
        <begin position="22"/>
        <end position="141"/>
    </location>
</feature>
<accession>A0AAV9WUD5</accession>
<evidence type="ECO:0000313" key="3">
    <source>
        <dbReference type="Proteomes" id="UP001365542"/>
    </source>
</evidence>
<reference evidence="2 3" key="1">
    <citation type="submission" date="2019-10" db="EMBL/GenBank/DDBJ databases">
        <authorList>
            <person name="Palmer J.M."/>
        </authorList>
    </citation>
    <scope>NUCLEOTIDE SEQUENCE [LARGE SCALE GENOMIC DNA]</scope>
    <source>
        <strain evidence="2 3">TWF694</strain>
    </source>
</reference>
<gene>
    <name evidence="2" type="ORF">TWF694_005331</name>
</gene>
<dbReference type="AlphaFoldDB" id="A0AAV9WUD5"/>
<comment type="caution">
    <text evidence="2">The sequence shown here is derived from an EMBL/GenBank/DDBJ whole genome shotgun (WGS) entry which is preliminary data.</text>
</comment>
<sequence length="141" mass="15321">MKISIFSVATFLLATATAVMSAPLEEAMNMNQLDARAAATQTIMVYSNSNFGGFSEAITVTIGSCKGLPKAIRDNVESADHFGNYRCTFFRQSDCQGVSEANDGETIGTGDGGSMKVTRPYIKKMRILLRNHARSVRCRPL</sequence>
<proteinExistence type="predicted"/>
<organism evidence="2 3">
    <name type="scientific">Orbilia ellipsospora</name>
    <dbReference type="NCBI Taxonomy" id="2528407"/>
    <lineage>
        <taxon>Eukaryota</taxon>
        <taxon>Fungi</taxon>
        <taxon>Dikarya</taxon>
        <taxon>Ascomycota</taxon>
        <taxon>Pezizomycotina</taxon>
        <taxon>Orbiliomycetes</taxon>
        <taxon>Orbiliales</taxon>
        <taxon>Orbiliaceae</taxon>
        <taxon>Orbilia</taxon>
    </lineage>
</organism>
<dbReference type="Proteomes" id="UP001365542">
    <property type="component" value="Unassembled WGS sequence"/>
</dbReference>
<evidence type="ECO:0000256" key="1">
    <source>
        <dbReference type="SAM" id="SignalP"/>
    </source>
</evidence>
<protein>
    <submittedName>
        <fullName evidence="2">Uncharacterized protein</fullName>
    </submittedName>
</protein>